<dbReference type="InterPro" id="IPR052346">
    <property type="entry name" value="O-mannosyl-transferase_TMTC"/>
</dbReference>
<reference evidence="4 5" key="1">
    <citation type="journal article" date="2020" name="Biotechnol. Biofuels">
        <title>New insights from the biogas microbiome by comprehensive genome-resolved metagenomics of nearly 1600 species originating from multiple anaerobic digesters.</title>
        <authorList>
            <person name="Campanaro S."/>
            <person name="Treu L."/>
            <person name="Rodriguez-R L.M."/>
            <person name="Kovalovszki A."/>
            <person name="Ziels R.M."/>
            <person name="Maus I."/>
            <person name="Zhu X."/>
            <person name="Kougias P.G."/>
            <person name="Basile A."/>
            <person name="Luo G."/>
            <person name="Schluter A."/>
            <person name="Konstantinidis K.T."/>
            <person name="Angelidaki I."/>
        </authorList>
    </citation>
    <scope>NUCLEOTIDE SEQUENCE [LARGE SCALE GENOMIC DNA]</scope>
    <source>
        <strain evidence="4">AS27yjCOA_65</strain>
    </source>
</reference>
<keyword evidence="3" id="KW-0472">Membrane</keyword>
<proteinExistence type="predicted"/>
<keyword evidence="3" id="KW-0812">Transmembrane</keyword>
<evidence type="ECO:0000256" key="3">
    <source>
        <dbReference type="SAM" id="Phobius"/>
    </source>
</evidence>
<evidence type="ECO:0000313" key="4">
    <source>
        <dbReference type="EMBL" id="NMC63216.1"/>
    </source>
</evidence>
<dbReference type="EMBL" id="JAAZON010000384">
    <property type="protein sequence ID" value="NMC63216.1"/>
    <property type="molecule type" value="Genomic_DNA"/>
</dbReference>
<dbReference type="PANTHER" id="PTHR44227">
    <property type="match status" value="1"/>
</dbReference>
<keyword evidence="2" id="KW-0802">TPR repeat</keyword>
<feature type="transmembrane region" description="Helical" evidence="3">
    <location>
        <begin position="220"/>
        <end position="239"/>
    </location>
</feature>
<evidence type="ECO:0008006" key="6">
    <source>
        <dbReference type="Google" id="ProtNLM"/>
    </source>
</evidence>
<protein>
    <recommendedName>
        <fullName evidence="6">Glycosyltransferase RgtA/B/C/D-like domain-containing protein</fullName>
    </recommendedName>
</protein>
<feature type="transmembrane region" description="Helical" evidence="3">
    <location>
        <begin position="389"/>
        <end position="406"/>
    </location>
</feature>
<dbReference type="AlphaFoldDB" id="A0A7X9FRY4"/>
<keyword evidence="1" id="KW-0677">Repeat</keyword>
<organism evidence="4 5">
    <name type="scientific">SAR324 cluster bacterium</name>
    <dbReference type="NCBI Taxonomy" id="2024889"/>
    <lineage>
        <taxon>Bacteria</taxon>
        <taxon>Deltaproteobacteria</taxon>
        <taxon>SAR324 cluster</taxon>
    </lineage>
</organism>
<feature type="transmembrane region" description="Helical" evidence="3">
    <location>
        <begin position="151"/>
        <end position="167"/>
    </location>
</feature>
<keyword evidence="3" id="KW-1133">Transmembrane helix</keyword>
<comment type="caution">
    <text evidence="4">The sequence shown here is derived from an EMBL/GenBank/DDBJ whole genome shotgun (WGS) entry which is preliminary data.</text>
</comment>
<feature type="transmembrane region" description="Helical" evidence="3">
    <location>
        <begin position="363"/>
        <end position="382"/>
    </location>
</feature>
<accession>A0A7X9FRY4</accession>
<sequence>MKAAALDRIFFLLIILMSLVPFLPGLDGAFIQDDIPLIKNNLEIRKLNNIPSLFQQLYWHKTARADLYRPLSIASYAIDGKVWGRDNFGAPLSRGVHLTNILLHVFVSVSLYLLFIILLRDKIPAFFGAAFFSVHPIHTEAIVHLVGRADLLMAFFFILAFLIYISSSHTGKLKLLLCSMLYLASMMSKEMGVMLLAVLFVYDFFFRNDLKFLDFVKKEAIRLAPFVLSLLIFILMRGFTIGANLNPPSVFALSGPSQFMAFIDPKPGEVLITMSHALGIYLLTSFVPLWHSADYSGFPHARTLGFPAMLSLVSFVILACLAVWSYRRGDKRFLFWFLYFLLTIFPVSNLIATSGIVFAERVLYLPSVAAAAVFGIAASVLWRKWKKMTGVIITLIFILFGIQSYHQSSQWKDALSIFKYSQENCPFFGFIGLGSLAEAYAGELDKHPELLPRALEVAKAAVAAGTSTFNVSQLASLLERSGNYEESFKWWTALWQAVPNNDFYYSRSNEMLKKHYELKAASGDFAHAARAVELGLQYAKKRDNTTELNYWLENCEKAFEKWISKLMYQNNSLEAAKACASLKALNPSSQIALLYCR</sequence>
<name>A0A7X9FRY4_9DELT</name>
<evidence type="ECO:0000256" key="1">
    <source>
        <dbReference type="ARBA" id="ARBA00022737"/>
    </source>
</evidence>
<evidence type="ECO:0000256" key="2">
    <source>
        <dbReference type="ARBA" id="ARBA00022803"/>
    </source>
</evidence>
<evidence type="ECO:0000313" key="5">
    <source>
        <dbReference type="Proteomes" id="UP000524246"/>
    </source>
</evidence>
<dbReference type="PANTHER" id="PTHR44227:SF3">
    <property type="entry name" value="PROTEIN O-MANNOSYL-TRANSFERASE TMTC4"/>
    <property type="match status" value="1"/>
</dbReference>
<feature type="transmembrane region" description="Helical" evidence="3">
    <location>
        <begin position="101"/>
        <end position="119"/>
    </location>
</feature>
<feature type="transmembrane region" description="Helical" evidence="3">
    <location>
        <begin position="304"/>
        <end position="326"/>
    </location>
</feature>
<feature type="transmembrane region" description="Helical" evidence="3">
    <location>
        <begin position="179"/>
        <end position="200"/>
    </location>
</feature>
<feature type="transmembrane region" description="Helical" evidence="3">
    <location>
        <begin position="333"/>
        <end position="357"/>
    </location>
</feature>
<dbReference type="Proteomes" id="UP000524246">
    <property type="component" value="Unassembled WGS sequence"/>
</dbReference>
<gene>
    <name evidence="4" type="ORF">GYA55_08605</name>
</gene>